<dbReference type="GO" id="GO:0051287">
    <property type="term" value="F:NAD binding"/>
    <property type="evidence" value="ECO:0007669"/>
    <property type="project" value="InterPro"/>
</dbReference>
<name>A0A094QD53_9ZZZZ</name>
<dbReference type="FunFam" id="3.40.50.1980:FF:000001">
    <property type="entry name" value="Histidinol dehydrogenase"/>
    <property type="match status" value="1"/>
</dbReference>
<protein>
    <submittedName>
        <fullName evidence="5">Histidinol dehydrogenase</fullName>
    </submittedName>
</protein>
<dbReference type="GO" id="GO:0046872">
    <property type="term" value="F:metal ion binding"/>
    <property type="evidence" value="ECO:0007669"/>
    <property type="project" value="UniProtKB-KW"/>
</dbReference>
<dbReference type="GO" id="GO:0005829">
    <property type="term" value="C:cytosol"/>
    <property type="evidence" value="ECO:0007669"/>
    <property type="project" value="TreeGrafter"/>
</dbReference>
<dbReference type="PRINTS" id="PR00083">
    <property type="entry name" value="HOLDHDRGNASE"/>
</dbReference>
<evidence type="ECO:0000256" key="2">
    <source>
        <dbReference type="ARBA" id="ARBA00022723"/>
    </source>
</evidence>
<keyword evidence="2" id="KW-0479">Metal-binding</keyword>
<proteinExistence type="predicted"/>
<dbReference type="PANTHER" id="PTHR21256:SF14">
    <property type="entry name" value="HISTIDINOL DEHYDROGENASE"/>
    <property type="match status" value="1"/>
</dbReference>
<dbReference type="InterPro" id="IPR016161">
    <property type="entry name" value="Ald_DH/histidinol_DH"/>
</dbReference>
<dbReference type="PROSITE" id="PS00611">
    <property type="entry name" value="HISOL_DEHYDROGENASE"/>
    <property type="match status" value="1"/>
</dbReference>
<dbReference type="InterPro" id="IPR012131">
    <property type="entry name" value="Hstdl_DH"/>
</dbReference>
<dbReference type="Pfam" id="PF00815">
    <property type="entry name" value="Histidinol_dh"/>
    <property type="match status" value="1"/>
</dbReference>
<dbReference type="AlphaFoldDB" id="A0A094QD53"/>
<comment type="caution">
    <text evidence="5">The sequence shown here is derived from an EMBL/GenBank/DDBJ whole genome shotgun (WGS) entry which is preliminary data.</text>
</comment>
<dbReference type="PANTHER" id="PTHR21256">
    <property type="entry name" value="HISTIDINOL DEHYDROGENASE HDH"/>
    <property type="match status" value="1"/>
</dbReference>
<dbReference type="InterPro" id="IPR022695">
    <property type="entry name" value="Histidinol_DH_monofunct"/>
</dbReference>
<evidence type="ECO:0000256" key="1">
    <source>
        <dbReference type="ARBA" id="ARBA00001947"/>
    </source>
</evidence>
<keyword evidence="3" id="KW-0862">Zinc</keyword>
<dbReference type="NCBIfam" id="TIGR00069">
    <property type="entry name" value="hisD"/>
    <property type="match status" value="1"/>
</dbReference>
<gene>
    <name evidence="5" type="ORF">GM51_2410</name>
</gene>
<comment type="cofactor">
    <cofactor evidence="1">
        <name>Zn(2+)</name>
        <dbReference type="ChEBI" id="CHEBI:29105"/>
    </cofactor>
</comment>
<dbReference type="InterPro" id="IPR001692">
    <property type="entry name" value="Histidinol_DH_CS"/>
</dbReference>
<accession>A0A094QD53</accession>
<reference evidence="5" key="1">
    <citation type="submission" date="2014-06" db="EMBL/GenBank/DDBJ databases">
        <title>Key roles for freshwater Actinobacteria revealed by deep metagenomic sequencing.</title>
        <authorList>
            <person name="Ghai R."/>
            <person name="Mizuno C.M."/>
            <person name="Picazo A."/>
            <person name="Camacho A."/>
            <person name="Rodriguez-Valera F."/>
        </authorList>
    </citation>
    <scope>NUCLEOTIDE SEQUENCE</scope>
</reference>
<evidence type="ECO:0000313" key="5">
    <source>
        <dbReference type="EMBL" id="KGA21332.1"/>
    </source>
</evidence>
<dbReference type="CDD" id="cd06572">
    <property type="entry name" value="Histidinol_dh"/>
    <property type="match status" value="1"/>
</dbReference>
<dbReference type="EMBL" id="JNSL01000008">
    <property type="protein sequence ID" value="KGA21332.1"/>
    <property type="molecule type" value="Genomic_DNA"/>
</dbReference>
<dbReference type="Gene3D" id="3.40.50.1980">
    <property type="entry name" value="Nitrogenase molybdenum iron protein domain"/>
    <property type="match status" value="2"/>
</dbReference>
<organism evidence="5">
    <name type="scientific">freshwater metagenome</name>
    <dbReference type="NCBI Taxonomy" id="449393"/>
    <lineage>
        <taxon>unclassified sequences</taxon>
        <taxon>metagenomes</taxon>
        <taxon>ecological metagenomes</taxon>
    </lineage>
</organism>
<evidence type="ECO:0000256" key="3">
    <source>
        <dbReference type="ARBA" id="ARBA00022833"/>
    </source>
</evidence>
<keyword evidence="4" id="KW-0560">Oxidoreductase</keyword>
<dbReference type="PIRSF" id="PIRSF000099">
    <property type="entry name" value="Histidinol_dh"/>
    <property type="match status" value="1"/>
</dbReference>
<dbReference type="GO" id="GO:0000105">
    <property type="term" value="P:L-histidine biosynthetic process"/>
    <property type="evidence" value="ECO:0007669"/>
    <property type="project" value="InterPro"/>
</dbReference>
<dbReference type="SUPFAM" id="SSF53720">
    <property type="entry name" value="ALDH-like"/>
    <property type="match status" value="1"/>
</dbReference>
<dbReference type="Gene3D" id="1.20.5.1300">
    <property type="match status" value="1"/>
</dbReference>
<evidence type="ECO:0000256" key="4">
    <source>
        <dbReference type="ARBA" id="ARBA00023002"/>
    </source>
</evidence>
<sequence>MRITEADKKFLKAEIEVLKAPELDSPPAQRLPEVIETVSKMLSEIEKNGIDAVRKYSRDLDKWDKDFELSAADLAKTGDKLSPELRKALEIGSERTKMFATETRKHLVDFELETTPGVVLGQKYIPIERVGAYLPAGNFPILSSAFMTVGVSKIAGVPMTMACTPPMSETGGNDAVLYSAYLSGVDRTFILGGVQALAAMTFGLLGEKPVDILVGAGNAYVAEAKRQLFGRVGIDLLAGPSEVAVIADDTADARMVACDLLGQAEHGMQSPASLVTTSRELGMAVIDEVKRQLGELSTEYIAGPAWRDYGTVYLVKTPDDAIEVMDTLAPEHLEILTGDNDYYLKHLKNYGSLFIGEWSTVSYADKGTTGTNHVLPTGGGAKYTSGLSVGRFLKPVTYQTSTRESTMQVAPHNSAIAGFEGMSAHKATADLRIELLNAGK</sequence>
<dbReference type="GO" id="GO:0004399">
    <property type="term" value="F:histidinol dehydrogenase activity"/>
    <property type="evidence" value="ECO:0007669"/>
    <property type="project" value="InterPro"/>
</dbReference>